<gene>
    <name evidence="5" type="ORF">F4695_000807</name>
</gene>
<comment type="similarity">
    <text evidence="1 3">Belongs to the GSP E family.</text>
</comment>
<organism evidence="5 6">
    <name type="scientific">Rhizobium soli</name>
    <dbReference type="NCBI Taxonomy" id="424798"/>
    <lineage>
        <taxon>Bacteria</taxon>
        <taxon>Pseudomonadati</taxon>
        <taxon>Pseudomonadota</taxon>
        <taxon>Alphaproteobacteria</taxon>
        <taxon>Hyphomicrobiales</taxon>
        <taxon>Rhizobiaceae</taxon>
        <taxon>Rhizobium/Agrobacterium group</taxon>
        <taxon>Rhizobium</taxon>
    </lineage>
</organism>
<evidence type="ECO:0000256" key="1">
    <source>
        <dbReference type="ARBA" id="ARBA00006611"/>
    </source>
</evidence>
<dbReference type="NCBIfam" id="TIGR02788">
    <property type="entry name" value="VirB11"/>
    <property type="match status" value="1"/>
</dbReference>
<feature type="domain" description="Bacterial type II secretion system protein E" evidence="4">
    <location>
        <begin position="25"/>
        <end position="320"/>
    </location>
</feature>
<dbReference type="InterPro" id="IPR050921">
    <property type="entry name" value="T4SS_GSP_E_ATPase"/>
</dbReference>
<keyword evidence="6" id="KW-1185">Reference proteome</keyword>
<dbReference type="GO" id="GO:0016887">
    <property type="term" value="F:ATP hydrolysis activity"/>
    <property type="evidence" value="ECO:0007669"/>
    <property type="project" value="InterPro"/>
</dbReference>
<dbReference type="InterPro" id="IPR027417">
    <property type="entry name" value="P-loop_NTPase"/>
</dbReference>
<keyword evidence="3" id="KW-0547">Nucleotide-binding</keyword>
<dbReference type="InterPro" id="IPR014155">
    <property type="entry name" value="VirB11"/>
</dbReference>
<dbReference type="PANTHER" id="PTHR30486">
    <property type="entry name" value="TWITCHING MOTILITY PROTEIN PILT"/>
    <property type="match status" value="1"/>
</dbReference>
<evidence type="ECO:0000313" key="6">
    <source>
        <dbReference type="Proteomes" id="UP000585437"/>
    </source>
</evidence>
<evidence type="ECO:0000256" key="3">
    <source>
        <dbReference type="RuleBase" id="RU366071"/>
    </source>
</evidence>
<comment type="caution">
    <text evidence="5">The sequence shown here is derived from an EMBL/GenBank/DDBJ whole genome shotgun (WGS) entry which is preliminary data.</text>
</comment>
<dbReference type="InterPro" id="IPR001482">
    <property type="entry name" value="T2SS/T4SS_dom"/>
</dbReference>
<evidence type="ECO:0000256" key="2">
    <source>
        <dbReference type="ARBA" id="ARBA00022840"/>
    </source>
</evidence>
<dbReference type="GO" id="GO:0043684">
    <property type="term" value="C:type IV secretion system complex"/>
    <property type="evidence" value="ECO:0007669"/>
    <property type="project" value="UniProtKB-UniRule"/>
</dbReference>
<dbReference type="Gene3D" id="3.30.450.90">
    <property type="match status" value="1"/>
</dbReference>
<evidence type="ECO:0000313" key="5">
    <source>
        <dbReference type="EMBL" id="MBB6507475.1"/>
    </source>
</evidence>
<dbReference type="GO" id="GO:0005524">
    <property type="term" value="F:ATP binding"/>
    <property type="evidence" value="ECO:0007669"/>
    <property type="project" value="UniProtKB-UniRule"/>
</dbReference>
<keyword evidence="3" id="KW-0963">Cytoplasm</keyword>
<dbReference type="Proteomes" id="UP000585437">
    <property type="component" value="Unassembled WGS sequence"/>
</dbReference>
<dbReference type="Gene3D" id="3.40.50.300">
    <property type="entry name" value="P-loop containing nucleotide triphosphate hydrolases"/>
    <property type="match status" value="1"/>
</dbReference>
<reference evidence="5 6" key="1">
    <citation type="submission" date="2020-08" db="EMBL/GenBank/DDBJ databases">
        <title>The Agave Microbiome: Exploring the role of microbial communities in plant adaptations to desert environments.</title>
        <authorList>
            <person name="Partida-Martinez L.P."/>
        </authorList>
    </citation>
    <scope>NUCLEOTIDE SEQUENCE [LARGE SCALE GENOMIC DNA]</scope>
    <source>
        <strain evidence="5 6">AS3.12</strain>
    </source>
</reference>
<dbReference type="PANTHER" id="PTHR30486:SF6">
    <property type="entry name" value="TYPE IV PILUS RETRACTATION ATPASE PILT"/>
    <property type="match status" value="1"/>
</dbReference>
<dbReference type="SUPFAM" id="SSF52540">
    <property type="entry name" value="P-loop containing nucleoside triphosphate hydrolases"/>
    <property type="match status" value="1"/>
</dbReference>
<dbReference type="GO" id="GO:0005737">
    <property type="term" value="C:cytoplasm"/>
    <property type="evidence" value="ECO:0007669"/>
    <property type="project" value="UniProtKB-SubCell"/>
</dbReference>
<accession>A0A7X0JH42</accession>
<dbReference type="EMBL" id="JACHBU010000002">
    <property type="protein sequence ID" value="MBB6507475.1"/>
    <property type="molecule type" value="Genomic_DNA"/>
</dbReference>
<comment type="function">
    <text evidence="3">Part of the Type IV secretion system.</text>
</comment>
<dbReference type="GO" id="GO:0044097">
    <property type="term" value="P:secretion by the type IV secretion system"/>
    <property type="evidence" value="ECO:0007669"/>
    <property type="project" value="InterPro"/>
</dbReference>
<sequence length="345" mass="37718">MTIPASRHDAHHSLWQEFPVLHRALSPVLRYLEDPEVGEIAVNRPGEAFVERLETGAMERIDDPRLTQRWLITVATLVASATRQIVNEERPLLSASLPSGERVQCVLPPAAPDGGALSIRKHVVRDLTLEDYANAGALRNTRMSARLELSAPELRLVDAIERNDAMGFLSQAVRGRISMLISGGTASGKTSLLNTLMKLIDDERIVTIEDVRELVTHAPNTLSLMTSKGGQSASLITPQDLLEASLRMRPDRIMLGELRGSEAYTFIQAVNTGHPGSMATIHANSAASAYERLVFMVHQSHPGLSHDAILKYLEEAIPVVVHVARDRQNGGFAVDEVLFAKAARA</sequence>
<dbReference type="CDD" id="cd01130">
    <property type="entry name" value="VirB11-like_ATPase"/>
    <property type="match status" value="1"/>
</dbReference>
<dbReference type="RefSeq" id="WP_184653932.1">
    <property type="nucleotide sequence ID" value="NZ_JACHBU010000002.1"/>
</dbReference>
<protein>
    <recommendedName>
        <fullName evidence="3">Type IV secretion system protein</fullName>
    </recommendedName>
</protein>
<proteinExistence type="inferred from homology"/>
<evidence type="ECO:0000259" key="4">
    <source>
        <dbReference type="Pfam" id="PF00437"/>
    </source>
</evidence>
<keyword evidence="2 3" id="KW-0067">ATP-binding</keyword>
<dbReference type="AlphaFoldDB" id="A0A7X0JH42"/>
<comment type="subcellular location">
    <subcellularLocation>
        <location evidence="3">Cytoplasm</location>
    </subcellularLocation>
</comment>
<dbReference type="Pfam" id="PF00437">
    <property type="entry name" value="T2SSE"/>
    <property type="match status" value="1"/>
</dbReference>
<name>A0A7X0JH42_9HYPH</name>